<evidence type="ECO:0000313" key="1">
    <source>
        <dbReference type="EMBL" id="KKK86616.1"/>
    </source>
</evidence>
<sequence>KGPRIIMNLIRTVRQWGPAGRQTRAGQLLQKYVEEAGGDSDALVQLLKQPIFPKGRPPTVAQKTGSEVLAVYEANLRELSRPFDIVVRQKADDVLEAIRNSIILLRRTGEPEALIEAARQRRKYIQLILEARVTAAQNEAIKAAKEITQDTPGARARLSTTVDEIMDEGMKAAREVERGLWADVPENIPLSVASVLRRHSVLRGEMLEDEVLPAIVEKTIARLREATKLVVAAKKAGIETAEDMKDLIAAAKAGDEVAQAAVSKLTFGLKEFKAARKQLTTGNLIKLRKRLRALATEAAAKGELNDARVYGNLSEAVLNDLDFGFQRAVQRGDLDASAAAAYDWARTYSHEFHDVYTRTFVGASQALDSRGANRIPPELLMKRALATGEELGALRMRELEEAARFLPAQAAEGVPIPPAL</sequence>
<proteinExistence type="predicted"/>
<protein>
    <submittedName>
        <fullName evidence="1">Uncharacterized protein</fullName>
    </submittedName>
</protein>
<dbReference type="EMBL" id="LAZR01050763">
    <property type="protein sequence ID" value="KKK86616.1"/>
    <property type="molecule type" value="Genomic_DNA"/>
</dbReference>
<feature type="non-terminal residue" evidence="1">
    <location>
        <position position="1"/>
    </location>
</feature>
<accession>A0A0F9BQF7</accession>
<gene>
    <name evidence="1" type="ORF">LCGC14_2761460</name>
</gene>
<dbReference type="AlphaFoldDB" id="A0A0F9BQF7"/>
<organism evidence="1">
    <name type="scientific">marine sediment metagenome</name>
    <dbReference type="NCBI Taxonomy" id="412755"/>
    <lineage>
        <taxon>unclassified sequences</taxon>
        <taxon>metagenomes</taxon>
        <taxon>ecological metagenomes</taxon>
    </lineage>
</organism>
<name>A0A0F9BQF7_9ZZZZ</name>
<reference evidence="1" key="1">
    <citation type="journal article" date="2015" name="Nature">
        <title>Complex archaea that bridge the gap between prokaryotes and eukaryotes.</title>
        <authorList>
            <person name="Spang A."/>
            <person name="Saw J.H."/>
            <person name="Jorgensen S.L."/>
            <person name="Zaremba-Niedzwiedzka K."/>
            <person name="Martijn J."/>
            <person name="Lind A.E."/>
            <person name="van Eijk R."/>
            <person name="Schleper C."/>
            <person name="Guy L."/>
            <person name="Ettema T.J."/>
        </authorList>
    </citation>
    <scope>NUCLEOTIDE SEQUENCE</scope>
</reference>
<feature type="non-terminal residue" evidence="1">
    <location>
        <position position="420"/>
    </location>
</feature>
<comment type="caution">
    <text evidence="1">The sequence shown here is derived from an EMBL/GenBank/DDBJ whole genome shotgun (WGS) entry which is preliminary data.</text>
</comment>